<evidence type="ECO:0000313" key="3">
    <source>
        <dbReference type="Proteomes" id="UP000466535"/>
    </source>
</evidence>
<keyword evidence="1" id="KW-0472">Membrane</keyword>
<reference evidence="2 3" key="1">
    <citation type="submission" date="2019-12" db="EMBL/GenBank/DDBJ databases">
        <title>Isolation and characterization of three novel carbon monoxide-oxidizing members of Halobacteria from salione crusts and soils.</title>
        <authorList>
            <person name="Myers M.R."/>
            <person name="King G.M."/>
        </authorList>
    </citation>
    <scope>NUCLEOTIDE SEQUENCE [LARGE SCALE GENOMIC DNA]</scope>
    <source>
        <strain evidence="2 3">WSH3</strain>
    </source>
</reference>
<comment type="caution">
    <text evidence="2">The sequence shown here is derived from an EMBL/GenBank/DDBJ whole genome shotgun (WGS) entry which is preliminary data.</text>
</comment>
<dbReference type="AlphaFoldDB" id="A0A6B0T6H6"/>
<keyword evidence="1" id="KW-1133">Transmembrane helix</keyword>
<dbReference type="EMBL" id="WUUT01000001">
    <property type="protein sequence ID" value="MXR50821.1"/>
    <property type="molecule type" value="Genomic_DNA"/>
</dbReference>
<dbReference type="RefSeq" id="WP_159762915.1">
    <property type="nucleotide sequence ID" value="NZ_WUUT01000001.1"/>
</dbReference>
<feature type="transmembrane region" description="Helical" evidence="1">
    <location>
        <begin position="12"/>
        <end position="38"/>
    </location>
</feature>
<feature type="transmembrane region" description="Helical" evidence="1">
    <location>
        <begin position="44"/>
        <end position="69"/>
    </location>
</feature>
<dbReference type="Proteomes" id="UP000466535">
    <property type="component" value="Unassembled WGS sequence"/>
</dbReference>
<gene>
    <name evidence="2" type="ORF">GRX03_04270</name>
</gene>
<evidence type="ECO:0000313" key="2">
    <source>
        <dbReference type="EMBL" id="MXR50821.1"/>
    </source>
</evidence>
<accession>A0A6B0T6H6</accession>
<name>A0A6B0T6H6_9EURY</name>
<organism evidence="2 3">
    <name type="scientific">Halovenus carboxidivorans</name>
    <dbReference type="NCBI Taxonomy" id="2692199"/>
    <lineage>
        <taxon>Archaea</taxon>
        <taxon>Methanobacteriati</taxon>
        <taxon>Methanobacteriota</taxon>
        <taxon>Stenosarchaea group</taxon>
        <taxon>Halobacteria</taxon>
        <taxon>Halobacteriales</taxon>
        <taxon>Haloarculaceae</taxon>
        <taxon>Halovenus</taxon>
    </lineage>
</organism>
<feature type="transmembrane region" description="Helical" evidence="1">
    <location>
        <begin position="129"/>
        <end position="146"/>
    </location>
</feature>
<evidence type="ECO:0000256" key="1">
    <source>
        <dbReference type="SAM" id="Phobius"/>
    </source>
</evidence>
<protein>
    <submittedName>
        <fullName evidence="2">Uncharacterized protein</fullName>
    </submittedName>
</protein>
<keyword evidence="1" id="KW-0812">Transmembrane</keyword>
<sequence>MADDDVSVLTAAAVFLGAAVLVGAPVTALALGLVGAVLDAVGVSITLGTGIVDTLAALTIAVAVLWLWLQISYEAAQLQVYGTAALSRGPRWAVLVRHLLLSGAVLAVLVSVAILGVSGALVLVSGPSVAALPGLALAAATVAVLVRAGRAFRDRLGDGSHSG</sequence>
<feature type="transmembrane region" description="Helical" evidence="1">
    <location>
        <begin position="99"/>
        <end position="123"/>
    </location>
</feature>
<keyword evidence="3" id="KW-1185">Reference proteome</keyword>
<proteinExistence type="predicted"/>